<dbReference type="EMBL" id="JANVFU010000007">
    <property type="protein sequence ID" value="KAJ3744056.1"/>
    <property type="molecule type" value="Genomic_DNA"/>
</dbReference>
<reference evidence="2 3" key="1">
    <citation type="journal article" date="2023" name="Proc. Natl. Acad. Sci. U.S.A.">
        <title>A global phylogenomic analysis of the shiitake genus Lentinula.</title>
        <authorList>
            <person name="Sierra-Patev S."/>
            <person name="Min B."/>
            <person name="Naranjo-Ortiz M."/>
            <person name="Looney B."/>
            <person name="Konkel Z."/>
            <person name="Slot J.C."/>
            <person name="Sakamoto Y."/>
            <person name="Steenwyk J.L."/>
            <person name="Rokas A."/>
            <person name="Carro J."/>
            <person name="Camarero S."/>
            <person name="Ferreira P."/>
            <person name="Molpeceres G."/>
            <person name="Ruiz-Duenas F.J."/>
            <person name="Serrano A."/>
            <person name="Henrissat B."/>
            <person name="Drula E."/>
            <person name="Hughes K.W."/>
            <person name="Mata J.L."/>
            <person name="Ishikawa N.K."/>
            <person name="Vargas-Isla R."/>
            <person name="Ushijima S."/>
            <person name="Smith C.A."/>
            <person name="Donoghue J."/>
            <person name="Ahrendt S."/>
            <person name="Andreopoulos W."/>
            <person name="He G."/>
            <person name="LaButti K."/>
            <person name="Lipzen A."/>
            <person name="Ng V."/>
            <person name="Riley R."/>
            <person name="Sandor L."/>
            <person name="Barry K."/>
            <person name="Martinez A.T."/>
            <person name="Xiao Y."/>
            <person name="Gibbons J.G."/>
            <person name="Terashima K."/>
            <person name="Grigoriev I.V."/>
            <person name="Hibbett D."/>
        </authorList>
    </citation>
    <scope>NUCLEOTIDE SEQUENCE [LARGE SCALE GENOMIC DNA]</scope>
    <source>
        <strain evidence="2 3">TFB7810</strain>
    </source>
</reference>
<evidence type="ECO:0008006" key="4">
    <source>
        <dbReference type="Google" id="ProtNLM"/>
    </source>
</evidence>
<proteinExistence type="predicted"/>
<protein>
    <recommendedName>
        <fullName evidence="4">F-box domain-containing protein</fullName>
    </recommendedName>
</protein>
<gene>
    <name evidence="2" type="ORF">DFH05DRAFT_1147080</name>
</gene>
<name>A0A9W8TX63_9AGAR</name>
<sequence length="473" mass="54201">MGPEVDVSLEQDNRWKRSSTDTTQSLPWELLHLIFQYAVAPSFLMIPDRCRHSAWSLNISTLRRLIIVCHDWYEAGIELLYVDVAVYWIEQLSSLLWTLQNRPDLAFKLLSIHIVCHVPPDHVEAFDLALKSFASICPNLTQLSAQFVHVHPSRYSRILPAFSGIPLTHLAIHSDDARSSTDLVYLFSESLISLALYARDALPTSSWTTRVDYSAGQSGQLRFPRLQYFQHDLEGYQLQFICFNWEFPALAYLACLKRRWNHSYLALADNLEFIRTHGRNISTLFLGYSIKDAHEYRVVEMIETLSGMTQLRHLIMPSFDDLSIPQIQCLDLFSSDNILPPISDLDSRFPNLKSYRLLDSSLFSLPWIYTMFPPTGQRYEFRYPGISIRADECSLRGTSSSERSLVRGEDLLFTSDSDSESDWVPSSDDDTGSDDDTQSSDHDTSGSDSEIDCEISEDEFDEYEFTSSIPPYL</sequence>
<feature type="compositionally biased region" description="Acidic residues" evidence="1">
    <location>
        <begin position="449"/>
        <end position="464"/>
    </location>
</feature>
<feature type="region of interest" description="Disordered" evidence="1">
    <location>
        <begin position="415"/>
        <end position="473"/>
    </location>
</feature>
<accession>A0A9W8TX63</accession>
<dbReference type="AlphaFoldDB" id="A0A9W8TX63"/>
<feature type="compositionally biased region" description="Acidic residues" evidence="1">
    <location>
        <begin position="417"/>
        <end position="438"/>
    </location>
</feature>
<dbReference type="Proteomes" id="UP001142393">
    <property type="component" value="Unassembled WGS sequence"/>
</dbReference>
<comment type="caution">
    <text evidence="2">The sequence shown here is derived from an EMBL/GenBank/DDBJ whole genome shotgun (WGS) entry which is preliminary data.</text>
</comment>
<evidence type="ECO:0000313" key="3">
    <source>
        <dbReference type="Proteomes" id="UP001142393"/>
    </source>
</evidence>
<organism evidence="2 3">
    <name type="scientific">Lentinula detonsa</name>
    <dbReference type="NCBI Taxonomy" id="2804962"/>
    <lineage>
        <taxon>Eukaryota</taxon>
        <taxon>Fungi</taxon>
        <taxon>Dikarya</taxon>
        <taxon>Basidiomycota</taxon>
        <taxon>Agaricomycotina</taxon>
        <taxon>Agaricomycetes</taxon>
        <taxon>Agaricomycetidae</taxon>
        <taxon>Agaricales</taxon>
        <taxon>Marasmiineae</taxon>
        <taxon>Omphalotaceae</taxon>
        <taxon>Lentinula</taxon>
    </lineage>
</organism>
<evidence type="ECO:0000256" key="1">
    <source>
        <dbReference type="SAM" id="MobiDB-lite"/>
    </source>
</evidence>
<evidence type="ECO:0000313" key="2">
    <source>
        <dbReference type="EMBL" id="KAJ3744056.1"/>
    </source>
</evidence>
<keyword evidence="3" id="KW-1185">Reference proteome</keyword>